<comment type="caution">
    <text evidence="2">The sequence shown here is derived from an EMBL/GenBank/DDBJ whole genome shotgun (WGS) entry which is preliminary data.</text>
</comment>
<gene>
    <name evidence="2" type="ORF">SSA02_08300</name>
</gene>
<reference evidence="2 3" key="1">
    <citation type="submission" date="2019-07" db="EMBL/GenBank/DDBJ databases">
        <title>Whole genome shotgun sequence of Swaminathania salitolerans NBRC 104436.</title>
        <authorList>
            <person name="Hosoyama A."/>
            <person name="Uohara A."/>
            <person name="Ohji S."/>
            <person name="Ichikawa N."/>
        </authorList>
    </citation>
    <scope>NUCLEOTIDE SEQUENCE [LARGE SCALE GENOMIC DNA]</scope>
    <source>
        <strain evidence="2 3">NBRC 104436</strain>
    </source>
</reference>
<accession>A0A511BMV4</accession>
<name>A0A511BMV4_9PROT</name>
<dbReference type="Proteomes" id="UP000321405">
    <property type="component" value="Unassembled WGS sequence"/>
</dbReference>
<proteinExistence type="predicted"/>
<evidence type="ECO:0000313" key="2">
    <source>
        <dbReference type="EMBL" id="GEL01667.1"/>
    </source>
</evidence>
<organism evidence="2 3">
    <name type="scientific">Swaminathania salitolerans</name>
    <dbReference type="NCBI Taxonomy" id="182838"/>
    <lineage>
        <taxon>Bacteria</taxon>
        <taxon>Pseudomonadati</taxon>
        <taxon>Pseudomonadota</taxon>
        <taxon>Alphaproteobacteria</taxon>
        <taxon>Acetobacterales</taxon>
        <taxon>Acetobacteraceae</taxon>
        <taxon>Swaminathania</taxon>
    </lineage>
</organism>
<feature type="region of interest" description="Disordered" evidence="1">
    <location>
        <begin position="46"/>
        <end position="65"/>
    </location>
</feature>
<sequence>MLYPWIRRVVCKAHDVRHDREIADTVSVPIRVLARAQTLSEGCIADATGSGRSAAPVIAPGHGRQ</sequence>
<dbReference type="AlphaFoldDB" id="A0A511BMV4"/>
<evidence type="ECO:0000313" key="3">
    <source>
        <dbReference type="Proteomes" id="UP000321405"/>
    </source>
</evidence>
<protein>
    <submittedName>
        <fullName evidence="2">Uncharacterized protein</fullName>
    </submittedName>
</protein>
<dbReference type="EMBL" id="BJVC01000001">
    <property type="protein sequence ID" value="GEL01667.1"/>
    <property type="molecule type" value="Genomic_DNA"/>
</dbReference>
<evidence type="ECO:0000256" key="1">
    <source>
        <dbReference type="SAM" id="MobiDB-lite"/>
    </source>
</evidence>
<keyword evidence="3" id="KW-1185">Reference proteome</keyword>